<dbReference type="AlphaFoldDB" id="A0AA41Q0J4"/>
<feature type="region of interest" description="Disordered" evidence="1">
    <location>
        <begin position="1"/>
        <end position="34"/>
    </location>
</feature>
<keyword evidence="2" id="KW-0812">Transmembrane</keyword>
<evidence type="ECO:0000313" key="3">
    <source>
        <dbReference type="EMBL" id="MCF2528204.1"/>
    </source>
</evidence>
<evidence type="ECO:0000313" key="4">
    <source>
        <dbReference type="Proteomes" id="UP001165378"/>
    </source>
</evidence>
<feature type="transmembrane region" description="Helical" evidence="2">
    <location>
        <begin position="49"/>
        <end position="71"/>
    </location>
</feature>
<evidence type="ECO:0000256" key="2">
    <source>
        <dbReference type="SAM" id="Phobius"/>
    </source>
</evidence>
<dbReference type="Proteomes" id="UP001165378">
    <property type="component" value="Unassembled WGS sequence"/>
</dbReference>
<protein>
    <submittedName>
        <fullName evidence="3">Uncharacterized protein</fullName>
    </submittedName>
</protein>
<organism evidence="3 4">
    <name type="scientific">Yinghuangia soli</name>
    <dbReference type="NCBI Taxonomy" id="2908204"/>
    <lineage>
        <taxon>Bacteria</taxon>
        <taxon>Bacillati</taxon>
        <taxon>Actinomycetota</taxon>
        <taxon>Actinomycetes</taxon>
        <taxon>Kitasatosporales</taxon>
        <taxon>Streptomycetaceae</taxon>
        <taxon>Yinghuangia</taxon>
    </lineage>
</organism>
<feature type="region of interest" description="Disordered" evidence="1">
    <location>
        <begin position="77"/>
        <end position="96"/>
    </location>
</feature>
<accession>A0AA41Q0J4</accession>
<dbReference type="RefSeq" id="WP_235052376.1">
    <property type="nucleotide sequence ID" value="NZ_JAKFHA010000006.1"/>
</dbReference>
<keyword evidence="2" id="KW-1133">Transmembrane helix</keyword>
<dbReference type="EMBL" id="JAKFHA010000006">
    <property type="protein sequence ID" value="MCF2528204.1"/>
    <property type="molecule type" value="Genomic_DNA"/>
</dbReference>
<feature type="compositionally biased region" description="Pro residues" evidence="1">
    <location>
        <begin position="80"/>
        <end position="91"/>
    </location>
</feature>
<gene>
    <name evidence="3" type="ORF">LZ495_13350</name>
</gene>
<evidence type="ECO:0000256" key="1">
    <source>
        <dbReference type="SAM" id="MobiDB-lite"/>
    </source>
</evidence>
<feature type="compositionally biased region" description="Pro residues" evidence="1">
    <location>
        <begin position="10"/>
        <end position="21"/>
    </location>
</feature>
<reference evidence="3" key="1">
    <citation type="submission" date="2022-01" db="EMBL/GenBank/DDBJ databases">
        <title>Genome-Based Taxonomic Classification of the Phylum Actinobacteria.</title>
        <authorList>
            <person name="Gao Y."/>
        </authorList>
    </citation>
    <scope>NUCLEOTIDE SEQUENCE</scope>
    <source>
        <strain evidence="3">KLBMP 8922</strain>
    </source>
</reference>
<keyword evidence="4" id="KW-1185">Reference proteome</keyword>
<sequence length="233" mass="23962">MSITVDPLPAAAPDPGPGPVPDPRDFPLRPMPHGLSHQARRSALRLRTVRAGLCLALAAGVAGGVVFALSLPGTGTRASPVPPAPVEPPQPESADVQVPRTTVGLGANIWVQLQGWCIGDLRFPEDTGRVESCRFMPGAGSIDVAVLDPGRYAPAGYRLVVAVAVGRTAPGTTYRGRLTDGSGTGDMTTDRPAGLPGVVFLWGFTRSGPVDVTVSGPDGIPFASCTQCGVPSR</sequence>
<comment type="caution">
    <text evidence="3">The sequence shown here is derived from an EMBL/GenBank/DDBJ whole genome shotgun (WGS) entry which is preliminary data.</text>
</comment>
<keyword evidence="2" id="KW-0472">Membrane</keyword>
<proteinExistence type="predicted"/>
<name>A0AA41Q0J4_9ACTN</name>